<dbReference type="InterPro" id="IPR055372">
    <property type="entry name" value="CBM96"/>
</dbReference>
<dbReference type="SUPFAM" id="SSF49899">
    <property type="entry name" value="Concanavalin A-like lectins/glucanases"/>
    <property type="match status" value="1"/>
</dbReference>
<dbReference type="Pfam" id="PF00722">
    <property type="entry name" value="Glyco_hydro_16"/>
    <property type="match status" value="1"/>
</dbReference>
<dbReference type="InterPro" id="IPR013320">
    <property type="entry name" value="ConA-like_dom_sf"/>
</dbReference>
<dbReference type="InterPro" id="IPR000757">
    <property type="entry name" value="Beta-glucanase-like"/>
</dbReference>
<dbReference type="InterPro" id="IPR008964">
    <property type="entry name" value="Invasin/intimin_cell_adhesion"/>
</dbReference>
<proteinExistence type="inferred from homology"/>
<sequence length="642" mass="69848">MKSVKFILILYVFLIGATALADPPPAPPGYKWQLTELYSDEFNGNSLDLNKWRKKHPFWNGRKPAWFNPDAVSVSDGYMKITNGILSNPFNGYDIYGGAVTSVNENTKFAYYECRLKASSTRMSTTFWLENRKAPLPGGCGGDTYSQELDIVETIGDATNLPVFATHQKSNTHFRWRNCNGGNEQFFSKGTTTGPIKAINSSGQEVNQQSDEGFHTYGAWWRDSKEVTFYLDDKEGETVQFRTDKTSTPFNRGMFICMVTETYDWEQKPTNASLTDPNRNTSYYDWVRVWTLVPDDGSPIAVTGISVSPGTVSLDVNQTESLTAVVSPFNATNKAVVWNSDNTSVATVDANGLITAISAGNTTITAITDEGRFTATSIVTVNTSNTTQTVTLSPIHDAYTQNGINKNNTLIRVENTGRVRIGYLQYDLGGINGVISSAQLKMTCNSDAGNAALAISVALGSGSNWAEGNISSANAPLPIGTLGTKQGPFSPGTIYTWNLNAGLLNGGDKASIIITASGSNDDVAFAAKEHNITEPQLMITYNSASTSKGLKKQSDISTLTSSELKVYPNPIVGSSFVVDLSGYKSDVQISIYDIHGRLLYEHESSPEKLRLKSDIFQTTGLYVFKVKSLSLGDTKSLLIAVE</sequence>
<dbReference type="Pfam" id="PF02368">
    <property type="entry name" value="Big_2"/>
    <property type="match status" value="1"/>
</dbReference>
<feature type="chain" id="PRO_5046325376" evidence="5">
    <location>
        <begin position="22"/>
        <end position="642"/>
    </location>
</feature>
<evidence type="ECO:0000313" key="7">
    <source>
        <dbReference type="EMBL" id="NMH88779.1"/>
    </source>
</evidence>
<gene>
    <name evidence="7" type="ORF">HHX25_14795</name>
</gene>
<dbReference type="Gene3D" id="2.60.40.1080">
    <property type="match status" value="1"/>
</dbReference>
<protein>
    <submittedName>
        <fullName evidence="7">T9SS type A sorting domain-containing protein</fullName>
    </submittedName>
</protein>
<dbReference type="SUPFAM" id="SSF49373">
    <property type="entry name" value="Invasin/intimin cell-adhesion fragments"/>
    <property type="match status" value="1"/>
</dbReference>
<accession>A0ABX1S233</accession>
<comment type="similarity">
    <text evidence="2">Belongs to the glycosyl hydrolase 16 family.</text>
</comment>
<evidence type="ECO:0000256" key="4">
    <source>
        <dbReference type="ARBA" id="ARBA00022729"/>
    </source>
</evidence>
<evidence type="ECO:0000256" key="5">
    <source>
        <dbReference type="SAM" id="SignalP"/>
    </source>
</evidence>
<dbReference type="NCBIfam" id="TIGR04183">
    <property type="entry name" value="Por_Secre_tail"/>
    <property type="match status" value="1"/>
</dbReference>
<keyword evidence="3" id="KW-0964">Secreted</keyword>
<dbReference type="EMBL" id="JABBHF010000008">
    <property type="protein sequence ID" value="NMH88779.1"/>
    <property type="molecule type" value="Genomic_DNA"/>
</dbReference>
<feature type="domain" description="GH16" evidence="6">
    <location>
        <begin position="17"/>
        <end position="295"/>
    </location>
</feature>
<evidence type="ECO:0000256" key="3">
    <source>
        <dbReference type="ARBA" id="ARBA00022525"/>
    </source>
</evidence>
<dbReference type="Gene3D" id="2.60.120.200">
    <property type="match status" value="1"/>
</dbReference>
<dbReference type="InterPro" id="IPR026444">
    <property type="entry name" value="Secre_tail"/>
</dbReference>
<comment type="subcellular location">
    <subcellularLocation>
        <location evidence="1">Secreted</location>
    </subcellularLocation>
</comment>
<comment type="caution">
    <text evidence="7">The sequence shown here is derived from an EMBL/GenBank/DDBJ whole genome shotgun (WGS) entry which is preliminary data.</text>
</comment>
<keyword evidence="4 5" id="KW-0732">Signal</keyword>
<dbReference type="InterPro" id="IPR003343">
    <property type="entry name" value="Big_2"/>
</dbReference>
<evidence type="ECO:0000313" key="8">
    <source>
        <dbReference type="Proteomes" id="UP000746690"/>
    </source>
</evidence>
<feature type="signal peptide" evidence="5">
    <location>
        <begin position="1"/>
        <end position="21"/>
    </location>
</feature>
<dbReference type="Proteomes" id="UP000746690">
    <property type="component" value="Unassembled WGS sequence"/>
</dbReference>
<evidence type="ECO:0000256" key="2">
    <source>
        <dbReference type="ARBA" id="ARBA00006865"/>
    </source>
</evidence>
<organism evidence="7 8">
    <name type="scientific">Flavivirga algicola</name>
    <dbReference type="NCBI Taxonomy" id="2729136"/>
    <lineage>
        <taxon>Bacteria</taxon>
        <taxon>Pseudomonadati</taxon>
        <taxon>Bacteroidota</taxon>
        <taxon>Flavobacteriia</taxon>
        <taxon>Flavobacteriales</taxon>
        <taxon>Flavobacteriaceae</taxon>
        <taxon>Flavivirga</taxon>
    </lineage>
</organism>
<dbReference type="Pfam" id="PF24517">
    <property type="entry name" value="CBM96"/>
    <property type="match status" value="1"/>
</dbReference>
<keyword evidence="8" id="KW-1185">Reference proteome</keyword>
<evidence type="ECO:0000256" key="1">
    <source>
        <dbReference type="ARBA" id="ARBA00004613"/>
    </source>
</evidence>
<reference evidence="7 8" key="1">
    <citation type="submission" date="2020-04" db="EMBL/GenBank/DDBJ databases">
        <title>A Flavivirga sp. nov.</title>
        <authorList>
            <person name="Sun X."/>
        </authorList>
    </citation>
    <scope>NUCLEOTIDE SEQUENCE [LARGE SCALE GENOMIC DNA]</scope>
    <source>
        <strain evidence="7 8">Y03</strain>
    </source>
</reference>
<dbReference type="SMART" id="SM00635">
    <property type="entry name" value="BID_2"/>
    <property type="match status" value="1"/>
</dbReference>
<dbReference type="RefSeq" id="WP_169675104.1">
    <property type="nucleotide sequence ID" value="NZ_JABBHF010000008.1"/>
</dbReference>
<name>A0ABX1S233_9FLAO</name>
<dbReference type="PROSITE" id="PS51762">
    <property type="entry name" value="GH16_2"/>
    <property type="match status" value="1"/>
</dbReference>
<evidence type="ECO:0000259" key="6">
    <source>
        <dbReference type="PROSITE" id="PS51762"/>
    </source>
</evidence>